<comment type="caution">
    <text evidence="2">The sequence shown here is derived from an EMBL/GenBank/DDBJ whole genome shotgun (WGS) entry which is preliminary data.</text>
</comment>
<sequence>MIFDDHSGKKGNQEKNECPYARIFFQDIPVYLEIMLGIFEMEKRKNRGKIRKYVLRTKATNVGSDHERHKRQLLRCESGSIPLPLPTKEIDMPVSITEKSSNMAISQRHHVASAPGSLKHSPEPDVTE</sequence>
<protein>
    <submittedName>
        <fullName evidence="2">Uncharacterized protein</fullName>
    </submittedName>
</protein>
<organism evidence="2 3">
    <name type="scientific">Nephila pilipes</name>
    <name type="common">Giant wood spider</name>
    <name type="synonym">Nephila maculata</name>
    <dbReference type="NCBI Taxonomy" id="299642"/>
    <lineage>
        <taxon>Eukaryota</taxon>
        <taxon>Metazoa</taxon>
        <taxon>Ecdysozoa</taxon>
        <taxon>Arthropoda</taxon>
        <taxon>Chelicerata</taxon>
        <taxon>Arachnida</taxon>
        <taxon>Araneae</taxon>
        <taxon>Araneomorphae</taxon>
        <taxon>Entelegynae</taxon>
        <taxon>Araneoidea</taxon>
        <taxon>Nephilidae</taxon>
        <taxon>Nephila</taxon>
    </lineage>
</organism>
<proteinExistence type="predicted"/>
<dbReference type="EMBL" id="BMAW01039545">
    <property type="protein sequence ID" value="GFU56261.1"/>
    <property type="molecule type" value="Genomic_DNA"/>
</dbReference>
<gene>
    <name evidence="2" type="ORF">NPIL_206801</name>
</gene>
<evidence type="ECO:0000313" key="3">
    <source>
        <dbReference type="Proteomes" id="UP000887013"/>
    </source>
</evidence>
<reference evidence="2" key="1">
    <citation type="submission" date="2020-08" db="EMBL/GenBank/DDBJ databases">
        <title>Multicomponent nature underlies the extraordinary mechanical properties of spider dragline silk.</title>
        <authorList>
            <person name="Kono N."/>
            <person name="Nakamura H."/>
            <person name="Mori M."/>
            <person name="Yoshida Y."/>
            <person name="Ohtoshi R."/>
            <person name="Malay A.D."/>
            <person name="Moran D.A.P."/>
            <person name="Tomita M."/>
            <person name="Numata K."/>
            <person name="Arakawa K."/>
        </authorList>
    </citation>
    <scope>NUCLEOTIDE SEQUENCE</scope>
</reference>
<evidence type="ECO:0000256" key="1">
    <source>
        <dbReference type="SAM" id="MobiDB-lite"/>
    </source>
</evidence>
<dbReference type="Proteomes" id="UP000887013">
    <property type="component" value="Unassembled WGS sequence"/>
</dbReference>
<name>A0A8X6QYW4_NEPPI</name>
<evidence type="ECO:0000313" key="2">
    <source>
        <dbReference type="EMBL" id="GFU56261.1"/>
    </source>
</evidence>
<feature type="region of interest" description="Disordered" evidence="1">
    <location>
        <begin position="101"/>
        <end position="128"/>
    </location>
</feature>
<keyword evidence="3" id="KW-1185">Reference proteome</keyword>
<dbReference type="AlphaFoldDB" id="A0A8X6QYW4"/>
<accession>A0A8X6QYW4</accession>